<comment type="caution">
    <text evidence="1">The sequence shown here is derived from an EMBL/GenBank/DDBJ whole genome shotgun (WGS) entry which is preliminary data.</text>
</comment>
<sequence length="85" mass="9564">MPGLLVLFVVAASVTFAVVGAIYTLPHARADYEDGRPMSLGEAHSVMQWHRDCALDCCERKRAAARTLYLAGRFIPDQRIERFVR</sequence>
<dbReference type="OrthoDB" id="4555504at2"/>
<dbReference type="Proteomes" id="UP000188836">
    <property type="component" value="Unassembled WGS sequence"/>
</dbReference>
<proteinExistence type="predicted"/>
<organism evidence="1 2">
    <name type="scientific">Nocardia donostiensis</name>
    <dbReference type="NCBI Taxonomy" id="1538463"/>
    <lineage>
        <taxon>Bacteria</taxon>
        <taxon>Bacillati</taxon>
        <taxon>Actinomycetota</taxon>
        <taxon>Actinomycetes</taxon>
        <taxon>Mycobacteriales</taxon>
        <taxon>Nocardiaceae</taxon>
        <taxon>Nocardia</taxon>
    </lineage>
</organism>
<name>A0A1W0B8N9_9NOCA</name>
<dbReference type="RefSeq" id="WP_077114357.1">
    <property type="nucleotide sequence ID" value="NZ_LOKT01000001.1"/>
</dbReference>
<dbReference type="STRING" id="1538463.B0T36_01360"/>
<dbReference type="AlphaFoldDB" id="A0A1W0B8N9"/>
<dbReference type="EMBL" id="MUMY01000001">
    <property type="protein sequence ID" value="ONM50490.1"/>
    <property type="molecule type" value="Genomic_DNA"/>
</dbReference>
<evidence type="ECO:0000313" key="2">
    <source>
        <dbReference type="Proteomes" id="UP000188836"/>
    </source>
</evidence>
<gene>
    <name evidence="1" type="ORF">B0T46_00790</name>
</gene>
<accession>A0A1W0B8N9</accession>
<evidence type="ECO:0000313" key="1">
    <source>
        <dbReference type="EMBL" id="ONM50490.1"/>
    </source>
</evidence>
<reference evidence="1 2" key="1">
    <citation type="journal article" date="2016" name="Antonie Van Leeuwenhoek">
        <title>Nocardia donostiensis sp. nov., isolated from human respiratory specimens.</title>
        <authorList>
            <person name="Ercibengoa M."/>
            <person name="Bell M."/>
            <person name="Marimon J.M."/>
            <person name="Humrighouse B."/>
            <person name="Klenk H.P."/>
            <person name="Potter G."/>
            <person name="Perez-Trallero E."/>
        </authorList>
    </citation>
    <scope>NUCLEOTIDE SEQUENCE [LARGE SCALE GENOMIC DNA]</scope>
    <source>
        <strain evidence="1 2">X1655</strain>
    </source>
</reference>
<protein>
    <submittedName>
        <fullName evidence="1">Uncharacterized protein</fullName>
    </submittedName>
</protein>
<keyword evidence="2" id="KW-1185">Reference proteome</keyword>